<dbReference type="RefSeq" id="WP_285606740.1">
    <property type="nucleotide sequence ID" value="NZ_BSDC01000001.1"/>
</dbReference>
<evidence type="ECO:0000313" key="2">
    <source>
        <dbReference type="EMBL" id="GLH66469.1"/>
    </source>
</evidence>
<feature type="transmembrane region" description="Helical" evidence="1">
    <location>
        <begin position="12"/>
        <end position="36"/>
    </location>
</feature>
<evidence type="ECO:0000256" key="1">
    <source>
        <dbReference type="SAM" id="Phobius"/>
    </source>
</evidence>
<keyword evidence="1" id="KW-0812">Transmembrane</keyword>
<keyword evidence="1" id="KW-1133">Transmembrane helix</keyword>
<protein>
    <submittedName>
        <fullName evidence="2">Uncharacterized protein</fullName>
    </submittedName>
</protein>
<organism evidence="2 3">
    <name type="scientific">Geothrix edaphica</name>
    <dbReference type="NCBI Taxonomy" id="2927976"/>
    <lineage>
        <taxon>Bacteria</taxon>
        <taxon>Pseudomonadati</taxon>
        <taxon>Acidobacteriota</taxon>
        <taxon>Holophagae</taxon>
        <taxon>Holophagales</taxon>
        <taxon>Holophagaceae</taxon>
        <taxon>Geothrix</taxon>
    </lineage>
</organism>
<evidence type="ECO:0000313" key="3">
    <source>
        <dbReference type="Proteomes" id="UP001165044"/>
    </source>
</evidence>
<sequence length="252" mass="27286">MRIDLQRYNHLLWAVNGTLLLVGLLVLLTTGLTALWPTRDRGQSLPAGAPATTADAPPSQAAILRLGLPKPMKGTDTLLVPVEGLPQEPEEPRGIGSYSKGAPSVPLFNLLFVDAKTLASRPLLSRKSLILRYDTLEDAEEGRSARVDGLVVSIVDSDTNGNGRLDEGDEARIWLCDASGRNLHAITATGTRCANWHYDSLRRTVYLVVETRSDSRKAESADVLAVPIDGSQPARPVASKAQIDDLRNLLQH</sequence>
<gene>
    <name evidence="2" type="ORF">GETHED_08330</name>
</gene>
<dbReference type="Proteomes" id="UP001165044">
    <property type="component" value="Unassembled WGS sequence"/>
</dbReference>
<proteinExistence type="predicted"/>
<comment type="caution">
    <text evidence="2">The sequence shown here is derived from an EMBL/GenBank/DDBJ whole genome shotgun (WGS) entry which is preliminary data.</text>
</comment>
<name>A0ABQ5PWB8_9BACT</name>
<keyword evidence="1" id="KW-0472">Membrane</keyword>
<dbReference type="EMBL" id="BSDC01000001">
    <property type="protein sequence ID" value="GLH66469.1"/>
    <property type="molecule type" value="Genomic_DNA"/>
</dbReference>
<keyword evidence="3" id="KW-1185">Reference proteome</keyword>
<accession>A0ABQ5PWB8</accession>
<reference evidence="2" key="1">
    <citation type="journal article" date="2023" name="Antonie Van Leeuwenhoek">
        <title>Mesoterricola silvestris gen. nov., sp. nov., Mesoterricola sediminis sp. nov., Geothrix oryzae sp. nov., Geothrix edaphica sp. nov., Geothrix rubra sp. nov., and Geothrix limicola sp. nov., six novel members of Acidobacteriota isolated from soils.</title>
        <authorList>
            <person name="Itoh H."/>
            <person name="Sugisawa Y."/>
            <person name="Mise K."/>
            <person name="Xu Z."/>
            <person name="Kuniyasu M."/>
            <person name="Ushijima N."/>
            <person name="Kawano K."/>
            <person name="Kobayashi E."/>
            <person name="Shiratori Y."/>
            <person name="Masuda Y."/>
            <person name="Senoo K."/>
        </authorList>
    </citation>
    <scope>NUCLEOTIDE SEQUENCE</scope>
    <source>
        <strain evidence="2">Red802</strain>
    </source>
</reference>